<reference evidence="6" key="1">
    <citation type="journal article" date="2023" name="bioRxiv">
        <title>Improved chromosome-level genome assembly for marigold (Tagetes erecta).</title>
        <authorList>
            <person name="Jiang F."/>
            <person name="Yuan L."/>
            <person name="Wang S."/>
            <person name="Wang H."/>
            <person name="Xu D."/>
            <person name="Wang A."/>
            <person name="Fan W."/>
        </authorList>
    </citation>
    <scope>NUCLEOTIDE SEQUENCE</scope>
    <source>
        <strain evidence="6">WSJ</strain>
        <tissue evidence="6">Leaf</tissue>
    </source>
</reference>
<evidence type="ECO:0000313" key="6">
    <source>
        <dbReference type="EMBL" id="KAK1410380.1"/>
    </source>
</evidence>
<evidence type="ECO:0008006" key="8">
    <source>
        <dbReference type="Google" id="ProtNLM"/>
    </source>
</evidence>
<sequence>MQYQEAQQISSVTQCELANEMLAISIILISSTIPDFSLLQVYHYSSTFRIVRRSLDVATNQAINRMGAGDDNLPRDAKTIIALLKSMSVDSYEPSVVHQFLEIYYRNAVDLLMDAKTYSNHAGKARVDYADVMLAIKSKSYFSFTRLPLPVVKDAAMKVNSKPIPKAPTCWPSLPPERDTLIASNYQVIIQKNQSSEADEEQEMENDVKIVENAPKTGVCFPKTRQERRTNLLPGSRQRVSFPLGVNRRR</sequence>
<comment type="subcellular location">
    <subcellularLocation>
        <location evidence="1">Nucleus</location>
    </subcellularLocation>
</comment>
<dbReference type="Proteomes" id="UP001229421">
    <property type="component" value="Unassembled WGS sequence"/>
</dbReference>
<comment type="similarity">
    <text evidence="2">Belongs to the TAF9 family.</text>
</comment>
<dbReference type="GO" id="GO:0003713">
    <property type="term" value="F:transcription coactivator activity"/>
    <property type="evidence" value="ECO:0007669"/>
    <property type="project" value="TreeGrafter"/>
</dbReference>
<dbReference type="GO" id="GO:0046982">
    <property type="term" value="F:protein heterodimerization activity"/>
    <property type="evidence" value="ECO:0007669"/>
    <property type="project" value="InterPro"/>
</dbReference>
<dbReference type="PANTHER" id="PTHR48068">
    <property type="entry name" value="TAF9 RNA POLYMERASE II, TATA BOX-BINDING PROTEIN (TBP)-ASSOCIATED FACTOR"/>
    <property type="match status" value="1"/>
</dbReference>
<keyword evidence="7" id="KW-1185">Reference proteome</keyword>
<dbReference type="Gene3D" id="1.10.20.10">
    <property type="entry name" value="Histone, subunit A"/>
    <property type="match status" value="1"/>
</dbReference>
<dbReference type="PANTHER" id="PTHR48068:SF4">
    <property type="entry name" value="TATA-BOX BINDING PROTEIN ASSOCIATED FACTOR 9"/>
    <property type="match status" value="1"/>
</dbReference>
<dbReference type="EMBL" id="JAUHHV010000010">
    <property type="protein sequence ID" value="KAK1410380.1"/>
    <property type="molecule type" value="Genomic_DNA"/>
</dbReference>
<dbReference type="Pfam" id="PF02291">
    <property type="entry name" value="TFIID-31kDa"/>
    <property type="match status" value="1"/>
</dbReference>
<keyword evidence="4" id="KW-0804">Transcription</keyword>
<evidence type="ECO:0000256" key="1">
    <source>
        <dbReference type="ARBA" id="ARBA00004123"/>
    </source>
</evidence>
<dbReference type="CDD" id="cd07979">
    <property type="entry name" value="HFD_TAF9"/>
    <property type="match status" value="1"/>
</dbReference>
<dbReference type="GO" id="GO:0000124">
    <property type="term" value="C:SAGA complex"/>
    <property type="evidence" value="ECO:0007669"/>
    <property type="project" value="TreeGrafter"/>
</dbReference>
<protein>
    <recommendedName>
        <fullName evidence="8">Transcription initiation factor TFIID subunit 9</fullName>
    </recommendedName>
</protein>
<dbReference type="SUPFAM" id="SSF47113">
    <property type="entry name" value="Histone-fold"/>
    <property type="match status" value="1"/>
</dbReference>
<name>A0AAD8JZK0_TARER</name>
<dbReference type="GO" id="GO:0051123">
    <property type="term" value="P:RNA polymerase II preinitiation complex assembly"/>
    <property type="evidence" value="ECO:0007669"/>
    <property type="project" value="TreeGrafter"/>
</dbReference>
<keyword evidence="3" id="KW-0805">Transcription regulation</keyword>
<evidence type="ECO:0000256" key="4">
    <source>
        <dbReference type="ARBA" id="ARBA00023163"/>
    </source>
</evidence>
<dbReference type="GO" id="GO:0005669">
    <property type="term" value="C:transcription factor TFIID complex"/>
    <property type="evidence" value="ECO:0007669"/>
    <property type="project" value="TreeGrafter"/>
</dbReference>
<proteinExistence type="inferred from homology"/>
<keyword evidence="5" id="KW-0539">Nucleus</keyword>
<evidence type="ECO:0000313" key="7">
    <source>
        <dbReference type="Proteomes" id="UP001229421"/>
    </source>
</evidence>
<dbReference type="InterPro" id="IPR051431">
    <property type="entry name" value="TFIID_subunit_9"/>
</dbReference>
<gene>
    <name evidence="6" type="ORF">QVD17_36917</name>
</gene>
<organism evidence="6 7">
    <name type="scientific">Tagetes erecta</name>
    <name type="common">African marigold</name>
    <dbReference type="NCBI Taxonomy" id="13708"/>
    <lineage>
        <taxon>Eukaryota</taxon>
        <taxon>Viridiplantae</taxon>
        <taxon>Streptophyta</taxon>
        <taxon>Embryophyta</taxon>
        <taxon>Tracheophyta</taxon>
        <taxon>Spermatophyta</taxon>
        <taxon>Magnoliopsida</taxon>
        <taxon>eudicotyledons</taxon>
        <taxon>Gunneridae</taxon>
        <taxon>Pentapetalae</taxon>
        <taxon>asterids</taxon>
        <taxon>campanulids</taxon>
        <taxon>Asterales</taxon>
        <taxon>Asteraceae</taxon>
        <taxon>Asteroideae</taxon>
        <taxon>Heliantheae alliance</taxon>
        <taxon>Tageteae</taxon>
        <taxon>Tagetes</taxon>
    </lineage>
</organism>
<evidence type="ECO:0000256" key="2">
    <source>
        <dbReference type="ARBA" id="ARBA00007646"/>
    </source>
</evidence>
<accession>A0AAD8JZK0</accession>
<dbReference type="InterPro" id="IPR009072">
    <property type="entry name" value="Histone-fold"/>
</dbReference>
<evidence type="ECO:0000256" key="5">
    <source>
        <dbReference type="ARBA" id="ARBA00023242"/>
    </source>
</evidence>
<dbReference type="AlphaFoldDB" id="A0AAD8JZK0"/>
<comment type="caution">
    <text evidence="6">The sequence shown here is derived from an EMBL/GenBank/DDBJ whole genome shotgun (WGS) entry which is preliminary data.</text>
</comment>
<dbReference type="InterPro" id="IPR003162">
    <property type="entry name" value="TFIID-31"/>
</dbReference>
<dbReference type="GO" id="GO:0016251">
    <property type="term" value="F:RNA polymerase II general transcription initiation factor activity"/>
    <property type="evidence" value="ECO:0007669"/>
    <property type="project" value="TreeGrafter"/>
</dbReference>
<evidence type="ECO:0000256" key="3">
    <source>
        <dbReference type="ARBA" id="ARBA00023015"/>
    </source>
</evidence>